<comment type="subcellular location">
    <subcellularLocation>
        <location evidence="1 9">Cell membrane</location>
        <topology evidence="1 9">Multi-pass membrane protein</topology>
    </subcellularLocation>
</comment>
<dbReference type="InterPro" id="IPR022813">
    <property type="entry name" value="SecD/SecF_arch_bac"/>
</dbReference>
<dbReference type="KEGG" id="sman:C12CBH8_04260"/>
<evidence type="ECO:0000256" key="6">
    <source>
        <dbReference type="ARBA" id="ARBA00022989"/>
    </source>
</evidence>
<evidence type="ECO:0000256" key="8">
    <source>
        <dbReference type="ARBA" id="ARBA00023136"/>
    </source>
</evidence>
<dbReference type="HAMAP" id="MF_01464_B">
    <property type="entry name" value="SecF_B"/>
    <property type="match status" value="1"/>
</dbReference>
<evidence type="ECO:0000256" key="2">
    <source>
        <dbReference type="ARBA" id="ARBA00022448"/>
    </source>
</evidence>
<keyword evidence="2 9" id="KW-0813">Transport</keyword>
<keyword evidence="8 9" id="KW-0472">Membrane</keyword>
<dbReference type="Gene3D" id="1.20.1640.10">
    <property type="entry name" value="Multidrug efflux transporter AcrB transmembrane domain"/>
    <property type="match status" value="1"/>
</dbReference>
<dbReference type="GO" id="GO:0005886">
    <property type="term" value="C:plasma membrane"/>
    <property type="evidence" value="ECO:0007669"/>
    <property type="project" value="UniProtKB-SubCell"/>
</dbReference>
<organism evidence="11 12">
    <name type="scientific">Solibaculum mannosilyticum</name>
    <dbReference type="NCBI Taxonomy" id="2780922"/>
    <lineage>
        <taxon>Bacteria</taxon>
        <taxon>Bacillati</taxon>
        <taxon>Bacillota</taxon>
        <taxon>Clostridia</taxon>
        <taxon>Eubacteriales</taxon>
        <taxon>Oscillospiraceae</taxon>
        <taxon>Solibaculum</taxon>
    </lineage>
</organism>
<comment type="similarity">
    <text evidence="9">Belongs to the SecD/SecF family. SecF subfamily.</text>
</comment>
<comment type="function">
    <text evidence="9">Part of the Sec protein translocase complex. Interacts with the SecYEG preprotein conducting channel. SecDF uses the proton motive force (PMF) to complete protein translocation after the ATP-dependent function of SecA.</text>
</comment>
<dbReference type="InterPro" id="IPR048634">
    <property type="entry name" value="SecD_SecF_C"/>
</dbReference>
<dbReference type="PRINTS" id="PR01755">
    <property type="entry name" value="SECFTRNLCASE"/>
</dbReference>
<keyword evidence="12" id="KW-1185">Reference proteome</keyword>
<feature type="transmembrane region" description="Helical" evidence="9">
    <location>
        <begin position="15"/>
        <end position="34"/>
    </location>
</feature>
<dbReference type="PANTHER" id="PTHR30081">
    <property type="entry name" value="PROTEIN-EXPORT MEMBRANE PROTEIN SEC"/>
    <property type="match status" value="1"/>
</dbReference>
<feature type="transmembrane region" description="Helical" evidence="9">
    <location>
        <begin position="247"/>
        <end position="269"/>
    </location>
</feature>
<keyword evidence="5 9" id="KW-0653">Protein transport</keyword>
<dbReference type="RefSeq" id="WP_090265747.1">
    <property type="nucleotide sequence ID" value="NZ_AP023321.1"/>
</dbReference>
<feature type="domain" description="Protein export membrane protein SecD/SecF C-terminal" evidence="10">
    <location>
        <begin position="111"/>
        <end position="303"/>
    </location>
</feature>
<evidence type="ECO:0000256" key="1">
    <source>
        <dbReference type="ARBA" id="ARBA00004651"/>
    </source>
</evidence>
<evidence type="ECO:0000256" key="5">
    <source>
        <dbReference type="ARBA" id="ARBA00022927"/>
    </source>
</evidence>
<feature type="transmembrane region" description="Helical" evidence="9">
    <location>
        <begin position="196"/>
        <end position="215"/>
    </location>
</feature>
<keyword evidence="7 9" id="KW-0811">Translocation</keyword>
<feature type="transmembrane region" description="Helical" evidence="9">
    <location>
        <begin position="168"/>
        <end position="190"/>
    </location>
</feature>
<evidence type="ECO:0000256" key="4">
    <source>
        <dbReference type="ARBA" id="ARBA00022692"/>
    </source>
</evidence>
<evidence type="ECO:0000256" key="3">
    <source>
        <dbReference type="ARBA" id="ARBA00022475"/>
    </source>
</evidence>
<dbReference type="GO" id="GO:0006605">
    <property type="term" value="P:protein targeting"/>
    <property type="evidence" value="ECO:0007669"/>
    <property type="project" value="UniProtKB-UniRule"/>
</dbReference>
<dbReference type="EMBL" id="AP023321">
    <property type="protein sequence ID" value="BCI59787.1"/>
    <property type="molecule type" value="Genomic_DNA"/>
</dbReference>
<dbReference type="GO" id="GO:0065002">
    <property type="term" value="P:intracellular protein transmembrane transport"/>
    <property type="evidence" value="ECO:0007669"/>
    <property type="project" value="UniProtKB-UniRule"/>
</dbReference>
<gene>
    <name evidence="9 11" type="primary">secF</name>
    <name evidence="11" type="ORF">C12CBH8_04260</name>
</gene>
<name>A0A7I8CZ79_9FIRM</name>
<dbReference type="GO" id="GO:0015450">
    <property type="term" value="F:protein-transporting ATPase activity"/>
    <property type="evidence" value="ECO:0007669"/>
    <property type="project" value="InterPro"/>
</dbReference>
<reference evidence="12" key="1">
    <citation type="submission" date="2020-07" db="EMBL/GenBank/DDBJ databases">
        <title>Complete genome sequencing of Clostridia bacterium strain 12CBH8.</title>
        <authorList>
            <person name="Sakamoto M."/>
            <person name="Murakami T."/>
            <person name="Mori H."/>
        </authorList>
    </citation>
    <scope>NUCLEOTIDE SEQUENCE [LARGE SCALE GENOMIC DNA]</scope>
    <source>
        <strain evidence="12">12CBH8</strain>
    </source>
</reference>
<comment type="subunit">
    <text evidence="9">Forms a complex with SecD. Part of the essential Sec protein translocation apparatus which comprises SecA, SecYEG and auxiliary proteins SecDF. Other proteins may also be involved.</text>
</comment>
<dbReference type="AlphaFoldDB" id="A0A7I8CZ79"/>
<dbReference type="PANTHER" id="PTHR30081:SF8">
    <property type="entry name" value="PROTEIN TRANSLOCASE SUBUNIT SECF"/>
    <property type="match status" value="1"/>
</dbReference>
<dbReference type="Proteomes" id="UP000593890">
    <property type="component" value="Chromosome"/>
</dbReference>
<accession>A0A7I8CZ79</accession>
<evidence type="ECO:0000256" key="9">
    <source>
        <dbReference type="HAMAP-Rule" id="MF_01464"/>
    </source>
</evidence>
<keyword evidence="6 9" id="KW-1133">Transmembrane helix</keyword>
<proteinExistence type="inferred from homology"/>
<evidence type="ECO:0000313" key="12">
    <source>
        <dbReference type="Proteomes" id="UP000593890"/>
    </source>
</evidence>
<evidence type="ECO:0000259" key="10">
    <source>
        <dbReference type="Pfam" id="PF02355"/>
    </source>
</evidence>
<dbReference type="Pfam" id="PF02355">
    <property type="entry name" value="SecD_SecF_C"/>
    <property type="match status" value="1"/>
</dbReference>
<keyword evidence="3 9" id="KW-1003">Cell membrane</keyword>
<evidence type="ECO:0000256" key="7">
    <source>
        <dbReference type="ARBA" id="ARBA00023010"/>
    </source>
</evidence>
<dbReference type="SUPFAM" id="SSF82866">
    <property type="entry name" value="Multidrug efflux transporter AcrB transmembrane domain"/>
    <property type="match status" value="1"/>
</dbReference>
<protein>
    <recommendedName>
        <fullName evidence="9">Protein-export membrane protein SecF</fullName>
    </recommendedName>
</protein>
<dbReference type="GO" id="GO:0043952">
    <property type="term" value="P:protein transport by the Sec complex"/>
    <property type="evidence" value="ECO:0007669"/>
    <property type="project" value="UniProtKB-UniRule"/>
</dbReference>
<keyword evidence="4 9" id="KW-0812">Transmembrane</keyword>
<sequence length="319" mass="35362">MKKKMNIDYVGKKKYFFILSLTLIVLGLIFNIIFGTQMDIQFKGGTMVSYTFQGDIDKDEAAKLVEDTIGQQVTVSITDDRATNSNKMSIDLPGDKELTPENQDKLSEAMSEKYADNQIEFLEANSVDPTMGSEFFAKCMVAVGLAAIFLILYIGIRFRKIGGISAGIMAIIALLHDITIVYFVFVVTRIPVDDNFIAVILTILGYSINSTIVIYDRIRENRRLMGPKAEIGEVVNRSINQSFTRSIFTSATTFVAIGTVAVVAIITGVTSIISFALPMMVGIVCGCYTSLCIAGPLWVTWRRHKLKKQEDVKVQKAEN</sequence>
<feature type="transmembrane region" description="Helical" evidence="9">
    <location>
        <begin position="135"/>
        <end position="156"/>
    </location>
</feature>
<feature type="transmembrane region" description="Helical" evidence="9">
    <location>
        <begin position="275"/>
        <end position="299"/>
    </location>
</feature>
<dbReference type="InterPro" id="IPR005665">
    <property type="entry name" value="SecF_bac"/>
</dbReference>
<dbReference type="NCBIfam" id="TIGR00966">
    <property type="entry name" value="transloc_SecF"/>
    <property type="match status" value="1"/>
</dbReference>
<dbReference type="InterPro" id="IPR022645">
    <property type="entry name" value="SecD/SecF_bac"/>
</dbReference>
<evidence type="ECO:0000313" key="11">
    <source>
        <dbReference type="EMBL" id="BCI59787.1"/>
    </source>
</evidence>